<feature type="domain" description="Transposase IS66 C-terminal" evidence="1">
    <location>
        <begin position="1"/>
        <end position="34"/>
    </location>
</feature>
<evidence type="ECO:0000313" key="2">
    <source>
        <dbReference type="EMBL" id="CAA6818282.1"/>
    </source>
</evidence>
<dbReference type="EMBL" id="CACVAY010000084">
    <property type="protein sequence ID" value="CAA6818282.1"/>
    <property type="molecule type" value="Genomic_DNA"/>
</dbReference>
<accession>A0A6S6TBT8</accession>
<dbReference type="Pfam" id="PF13817">
    <property type="entry name" value="DDE_Tnp_IS66_C"/>
    <property type="match status" value="1"/>
</dbReference>
<dbReference type="AlphaFoldDB" id="A0A6S6TBT8"/>
<name>A0A6S6TBT8_9GAMM</name>
<feature type="non-terminal residue" evidence="2">
    <location>
        <position position="1"/>
    </location>
</feature>
<gene>
    <name evidence="2" type="ORF">HELGO_WM4932</name>
</gene>
<evidence type="ECO:0000259" key="1">
    <source>
        <dbReference type="Pfam" id="PF13817"/>
    </source>
</evidence>
<dbReference type="InterPro" id="IPR039552">
    <property type="entry name" value="IS66_C"/>
</dbReference>
<protein>
    <recommendedName>
        <fullName evidence="1">Transposase IS66 C-terminal domain-containing protein</fullName>
    </recommendedName>
</protein>
<sequence>ETAKANGITPFDYFNWLLGEIPKHPENVDALLPWMWDS</sequence>
<proteinExistence type="predicted"/>
<reference evidence="2" key="1">
    <citation type="submission" date="2020-01" db="EMBL/GenBank/DDBJ databases">
        <authorList>
            <person name="Meier V. D."/>
            <person name="Meier V D."/>
        </authorList>
    </citation>
    <scope>NUCLEOTIDE SEQUENCE</scope>
    <source>
        <strain evidence="2">HLG_WM_MAG_07</strain>
    </source>
</reference>
<organism evidence="2">
    <name type="scientific">uncultured Thiotrichaceae bacterium</name>
    <dbReference type="NCBI Taxonomy" id="298394"/>
    <lineage>
        <taxon>Bacteria</taxon>
        <taxon>Pseudomonadati</taxon>
        <taxon>Pseudomonadota</taxon>
        <taxon>Gammaproteobacteria</taxon>
        <taxon>Thiotrichales</taxon>
        <taxon>Thiotrichaceae</taxon>
        <taxon>environmental samples</taxon>
    </lineage>
</organism>